<dbReference type="PROSITE" id="PS50004">
    <property type="entry name" value="C2"/>
    <property type="match status" value="1"/>
</dbReference>
<dbReference type="Pfam" id="PF00168">
    <property type="entry name" value="C2"/>
    <property type="match status" value="1"/>
</dbReference>
<dbReference type="GO" id="GO:0031340">
    <property type="term" value="P:positive regulation of vesicle fusion"/>
    <property type="evidence" value="ECO:0007669"/>
    <property type="project" value="TreeGrafter"/>
</dbReference>
<dbReference type="GO" id="GO:0065002">
    <property type="term" value="P:intracellular protein transmembrane transport"/>
    <property type="evidence" value="ECO:0007669"/>
    <property type="project" value="TreeGrafter"/>
</dbReference>
<evidence type="ECO:0000313" key="4">
    <source>
        <dbReference type="Proteomes" id="UP000193411"/>
    </source>
</evidence>
<dbReference type="GO" id="GO:0010828">
    <property type="term" value="P:positive regulation of D-glucose transmembrane transport"/>
    <property type="evidence" value="ECO:0007669"/>
    <property type="project" value="TreeGrafter"/>
</dbReference>
<comment type="caution">
    <text evidence="3">The sequence shown here is derived from an EMBL/GenBank/DDBJ whole genome shotgun (WGS) entry which is preliminary data.</text>
</comment>
<dbReference type="AlphaFoldDB" id="A0A1Y2HDH5"/>
<dbReference type="EMBL" id="MCFL01000044">
    <property type="protein sequence ID" value="ORZ32638.1"/>
    <property type="molecule type" value="Genomic_DNA"/>
</dbReference>
<dbReference type="STRING" id="765915.A0A1Y2HDH5"/>
<dbReference type="Gene3D" id="2.60.40.150">
    <property type="entry name" value="C2 domain"/>
    <property type="match status" value="1"/>
</dbReference>
<feature type="domain" description="C2" evidence="2">
    <location>
        <begin position="1"/>
        <end position="107"/>
    </location>
</feature>
<gene>
    <name evidence="3" type="ORF">BCR44DRAFT_1234621</name>
</gene>
<dbReference type="GO" id="GO:0005886">
    <property type="term" value="C:plasma membrane"/>
    <property type="evidence" value="ECO:0007669"/>
    <property type="project" value="TreeGrafter"/>
</dbReference>
<dbReference type="GO" id="GO:0072659">
    <property type="term" value="P:protein localization to plasma membrane"/>
    <property type="evidence" value="ECO:0007669"/>
    <property type="project" value="TreeGrafter"/>
</dbReference>
<feature type="compositionally biased region" description="Polar residues" evidence="1">
    <location>
        <begin position="211"/>
        <end position="221"/>
    </location>
</feature>
<organism evidence="3 4">
    <name type="scientific">Catenaria anguillulae PL171</name>
    <dbReference type="NCBI Taxonomy" id="765915"/>
    <lineage>
        <taxon>Eukaryota</taxon>
        <taxon>Fungi</taxon>
        <taxon>Fungi incertae sedis</taxon>
        <taxon>Blastocladiomycota</taxon>
        <taxon>Blastocladiomycetes</taxon>
        <taxon>Blastocladiales</taxon>
        <taxon>Catenariaceae</taxon>
        <taxon>Catenaria</taxon>
    </lineage>
</organism>
<dbReference type="Proteomes" id="UP000193411">
    <property type="component" value="Unassembled WGS sequence"/>
</dbReference>
<dbReference type="PANTHER" id="PTHR37412">
    <property type="entry name" value="C2 DOMAIN-CONTAINING PROTEIN 5"/>
    <property type="match status" value="1"/>
</dbReference>
<evidence type="ECO:0000256" key="1">
    <source>
        <dbReference type="SAM" id="MobiDB-lite"/>
    </source>
</evidence>
<dbReference type="InterPro" id="IPR035892">
    <property type="entry name" value="C2_domain_sf"/>
</dbReference>
<dbReference type="InterPro" id="IPR038983">
    <property type="entry name" value="C2CD5"/>
</dbReference>
<accession>A0A1Y2HDH5</accession>
<evidence type="ECO:0000259" key="2">
    <source>
        <dbReference type="PROSITE" id="PS50004"/>
    </source>
</evidence>
<dbReference type="GO" id="GO:0090314">
    <property type="term" value="P:positive regulation of protein targeting to membrane"/>
    <property type="evidence" value="ECO:0007669"/>
    <property type="project" value="TreeGrafter"/>
</dbReference>
<dbReference type="SMART" id="SM00239">
    <property type="entry name" value="C2"/>
    <property type="match status" value="1"/>
</dbReference>
<dbReference type="GO" id="GO:0005509">
    <property type="term" value="F:calcium ion binding"/>
    <property type="evidence" value="ECO:0007669"/>
    <property type="project" value="TreeGrafter"/>
</dbReference>
<protein>
    <submittedName>
        <fullName evidence="3">C2 domain-containing protein</fullName>
    </submittedName>
</protein>
<dbReference type="PANTHER" id="PTHR37412:SF2">
    <property type="entry name" value="C2 DOMAIN-CONTAINING PROTEIN 5"/>
    <property type="match status" value="1"/>
</dbReference>
<dbReference type="SUPFAM" id="SSF49562">
    <property type="entry name" value="C2 domain (Calcium/lipid-binding domain, CaLB)"/>
    <property type="match status" value="1"/>
</dbReference>
<dbReference type="OrthoDB" id="419768at2759"/>
<keyword evidence="4" id="KW-1185">Reference proteome</keyword>
<name>A0A1Y2HDH5_9FUNG</name>
<evidence type="ECO:0000313" key="3">
    <source>
        <dbReference type="EMBL" id="ORZ32638.1"/>
    </source>
</evidence>
<proteinExistence type="predicted"/>
<sequence length="287" mass="30350">MPSILKIRVSCARDLPVMDRASELADAYAEIRFGDLDPQRSPIARKTLNPVWNHDFRLEIADDSVLQSEPLEIRVLDYDAITANDAVGSVLIDLDPLLGLDSSTGGGGAGAGMSAAGISGVGAGGLAGSATATAPSGMTPGGGSSEIRGWFPLYDTLRGIRGEVYVTVRLQFFGNANPFKDSSAGVQFSLPRKSHLATSSPHCRALSTPCSLTTTPNTIGPTRSEHREPPTNPGKSFCAACHASSAGSWAKRRSSSAPTPLSAISSALTWRMKRKTLWHVPLEPHVW</sequence>
<dbReference type="InterPro" id="IPR000008">
    <property type="entry name" value="C2_dom"/>
</dbReference>
<reference evidence="3 4" key="1">
    <citation type="submission" date="2016-07" db="EMBL/GenBank/DDBJ databases">
        <title>Pervasive Adenine N6-methylation of Active Genes in Fungi.</title>
        <authorList>
            <consortium name="DOE Joint Genome Institute"/>
            <person name="Mondo S.J."/>
            <person name="Dannebaum R.O."/>
            <person name="Kuo R.C."/>
            <person name="Labutti K."/>
            <person name="Haridas S."/>
            <person name="Kuo A."/>
            <person name="Salamov A."/>
            <person name="Ahrendt S.R."/>
            <person name="Lipzen A."/>
            <person name="Sullivan W."/>
            <person name="Andreopoulos W.B."/>
            <person name="Clum A."/>
            <person name="Lindquist E."/>
            <person name="Daum C."/>
            <person name="Ramamoorthy G.K."/>
            <person name="Gryganskyi A."/>
            <person name="Culley D."/>
            <person name="Magnuson J.K."/>
            <person name="James T.Y."/>
            <person name="O'Malley M.A."/>
            <person name="Stajich J.E."/>
            <person name="Spatafora J.W."/>
            <person name="Visel A."/>
            <person name="Grigoriev I.V."/>
        </authorList>
    </citation>
    <scope>NUCLEOTIDE SEQUENCE [LARGE SCALE GENOMIC DNA]</scope>
    <source>
        <strain evidence="3 4">PL171</strain>
    </source>
</reference>
<feature type="region of interest" description="Disordered" evidence="1">
    <location>
        <begin position="211"/>
        <end position="236"/>
    </location>
</feature>
<dbReference type="GO" id="GO:0005544">
    <property type="term" value="F:calcium-dependent phospholipid binding"/>
    <property type="evidence" value="ECO:0007669"/>
    <property type="project" value="InterPro"/>
</dbReference>